<protein>
    <recommendedName>
        <fullName evidence="1">Butirosin biosynthesis protein H N-terminal domain-containing protein</fullName>
    </recommendedName>
</protein>
<dbReference type="STRING" id="46224.B4102_3278"/>
<sequence length="321" mass="37676">MEVYHSPYYNCKNLLITAAIKRKGYSIEGLWKKVGFHFDPYSDFIITPYYLSLEDELNSYGFSLNTYYYKDANEFYDALHNYINNQIIVGVGLDLYELPYSMYYNEEHQNHAVEVIGYEEGNFIVLDHYYNYFGNIPEAAFDKAIKSNLENNQQSLQIYFINDNVKENRTENTKEIINENILALEGKRKYINQSDTSITGISGILNFKNRLINEFSRVPSSEQKDEIHELVYPVIKEISYSRYHFKTFIGLLGDEYLSEKLHDISQNWSVLGHLLLKANLSKNYDKMLTRIDNKLEDLYEKENNAVELLQQFMASQKANTN</sequence>
<gene>
    <name evidence="2" type="ORF">B4102_3278</name>
</gene>
<reference evidence="2 3" key="1">
    <citation type="submission" date="2016-01" db="EMBL/GenBank/DDBJ databases">
        <title>Genome Sequences of Twelve Sporeforming Bacillus Species Isolated from Foods.</title>
        <authorList>
            <person name="Berendsen E.M."/>
            <person name="Wells-Bennik M.H."/>
            <person name="Krawcyk A.O."/>
            <person name="De Jong A."/>
            <person name="Holsappel S."/>
            <person name="Eijlander R.T."/>
            <person name="Kuipers O.P."/>
        </authorList>
    </citation>
    <scope>NUCLEOTIDE SEQUENCE [LARGE SCALE GENOMIC DNA]</scope>
    <source>
        <strain evidence="2 3">B4102</strain>
    </source>
</reference>
<dbReference type="PATRIC" id="fig|46224.3.peg.3321"/>
<comment type="caution">
    <text evidence="2">The sequence shown here is derived from an EMBL/GenBank/DDBJ whole genome shotgun (WGS) entry which is preliminary data.</text>
</comment>
<accession>A0A150KYD5</accession>
<organism evidence="2 3">
    <name type="scientific">Heyndrickxia sporothermodurans</name>
    <dbReference type="NCBI Taxonomy" id="46224"/>
    <lineage>
        <taxon>Bacteria</taxon>
        <taxon>Bacillati</taxon>
        <taxon>Bacillota</taxon>
        <taxon>Bacilli</taxon>
        <taxon>Bacillales</taxon>
        <taxon>Bacillaceae</taxon>
        <taxon>Heyndrickxia</taxon>
    </lineage>
</organism>
<dbReference type="Pfam" id="PF14399">
    <property type="entry name" value="BtrH_N"/>
    <property type="match status" value="1"/>
</dbReference>
<dbReference type="Proteomes" id="UP000075666">
    <property type="component" value="Unassembled WGS sequence"/>
</dbReference>
<evidence type="ECO:0000313" key="2">
    <source>
        <dbReference type="EMBL" id="KYD04432.1"/>
    </source>
</evidence>
<dbReference type="RefSeq" id="WP_066232037.1">
    <property type="nucleotide sequence ID" value="NZ_LQYN01000059.1"/>
</dbReference>
<dbReference type="AlphaFoldDB" id="A0A150KYD5"/>
<name>A0A150KYD5_9BACI</name>
<dbReference type="EMBL" id="LQYN01000059">
    <property type="protein sequence ID" value="KYD04432.1"/>
    <property type="molecule type" value="Genomic_DNA"/>
</dbReference>
<feature type="domain" description="Butirosin biosynthesis protein H N-terminal" evidence="1">
    <location>
        <begin position="57"/>
        <end position="128"/>
    </location>
</feature>
<keyword evidence="3" id="KW-1185">Reference proteome</keyword>
<evidence type="ECO:0000313" key="3">
    <source>
        <dbReference type="Proteomes" id="UP000075666"/>
    </source>
</evidence>
<dbReference type="OrthoDB" id="2525930at2"/>
<evidence type="ECO:0000259" key="1">
    <source>
        <dbReference type="Pfam" id="PF14399"/>
    </source>
</evidence>
<dbReference type="InterPro" id="IPR026935">
    <property type="entry name" value="BtrH_N"/>
</dbReference>
<proteinExistence type="predicted"/>